<keyword evidence="4" id="KW-1185">Reference proteome</keyword>
<evidence type="ECO:0000256" key="1">
    <source>
        <dbReference type="SAM" id="MobiDB-lite"/>
    </source>
</evidence>
<feature type="region of interest" description="Disordered" evidence="1">
    <location>
        <begin position="44"/>
        <end position="88"/>
    </location>
</feature>
<evidence type="ECO:0000313" key="3">
    <source>
        <dbReference type="EMBL" id="SNR52016.1"/>
    </source>
</evidence>
<evidence type="ECO:0000256" key="2">
    <source>
        <dbReference type="SAM" id="Phobius"/>
    </source>
</evidence>
<reference evidence="3 4" key="1">
    <citation type="submission" date="2017-06" db="EMBL/GenBank/DDBJ databases">
        <authorList>
            <person name="Kim H.J."/>
            <person name="Triplett B.A."/>
        </authorList>
    </citation>
    <scope>NUCLEOTIDE SEQUENCE [LARGE SCALE GENOMIC DNA]</scope>
    <source>
        <strain evidence="3 4">DSM 29150</strain>
    </source>
</reference>
<dbReference type="AlphaFoldDB" id="A0A238WZL5"/>
<evidence type="ECO:0008006" key="5">
    <source>
        <dbReference type="Google" id="ProtNLM"/>
    </source>
</evidence>
<keyword evidence="2" id="KW-0812">Transmembrane</keyword>
<gene>
    <name evidence="3" type="ORF">SAMN06265371_104234</name>
</gene>
<dbReference type="RefSeq" id="WP_245813472.1">
    <property type="nucleotide sequence ID" value="NZ_FZNT01000004.1"/>
</dbReference>
<sequence>MIGFLRTIAIFIIIYYAFKFFSRYIAPIFLKKVISNVEKKYKAQQEQQQNATTDGKVGETVIAKKPSNQKEGNKSVGEYVDFEEVKED</sequence>
<protein>
    <recommendedName>
        <fullName evidence="5">DUF4834 domain-containing protein</fullName>
    </recommendedName>
</protein>
<proteinExistence type="predicted"/>
<organism evidence="3 4">
    <name type="scientific">Lutibacter agarilyticus</name>
    <dbReference type="NCBI Taxonomy" id="1109740"/>
    <lineage>
        <taxon>Bacteria</taxon>
        <taxon>Pseudomonadati</taxon>
        <taxon>Bacteroidota</taxon>
        <taxon>Flavobacteriia</taxon>
        <taxon>Flavobacteriales</taxon>
        <taxon>Flavobacteriaceae</taxon>
        <taxon>Lutibacter</taxon>
    </lineage>
</organism>
<evidence type="ECO:0000313" key="4">
    <source>
        <dbReference type="Proteomes" id="UP000198384"/>
    </source>
</evidence>
<name>A0A238WZL5_9FLAO</name>
<dbReference type="InterPro" id="IPR032272">
    <property type="entry name" value="DUF4834"/>
</dbReference>
<accession>A0A238WZL5</accession>
<dbReference type="Proteomes" id="UP000198384">
    <property type="component" value="Unassembled WGS sequence"/>
</dbReference>
<dbReference type="EMBL" id="FZNT01000004">
    <property type="protein sequence ID" value="SNR52016.1"/>
    <property type="molecule type" value="Genomic_DNA"/>
</dbReference>
<feature type="transmembrane region" description="Helical" evidence="2">
    <location>
        <begin position="6"/>
        <end position="26"/>
    </location>
</feature>
<dbReference type="Pfam" id="PF16118">
    <property type="entry name" value="DUF4834"/>
    <property type="match status" value="1"/>
</dbReference>
<keyword evidence="2" id="KW-0472">Membrane</keyword>
<keyword evidence="2" id="KW-1133">Transmembrane helix</keyword>